<dbReference type="InterPro" id="IPR000383">
    <property type="entry name" value="Xaa-Pro-like_dom"/>
</dbReference>
<dbReference type="SMART" id="SM00939">
    <property type="entry name" value="PepX_C"/>
    <property type="match status" value="1"/>
</dbReference>
<dbReference type="Gene3D" id="2.60.120.260">
    <property type="entry name" value="Galactose-binding domain-like"/>
    <property type="match status" value="1"/>
</dbReference>
<comment type="caution">
    <text evidence="3">The sequence shown here is derived from an EMBL/GenBank/DDBJ whole genome shotgun (WGS) entry which is preliminary data.</text>
</comment>
<dbReference type="SUPFAM" id="SSF49785">
    <property type="entry name" value="Galactose-binding domain-like"/>
    <property type="match status" value="1"/>
</dbReference>
<name>A0A2W5T7Y1_9BACT</name>
<dbReference type="InterPro" id="IPR029058">
    <property type="entry name" value="AB_hydrolase_fold"/>
</dbReference>
<dbReference type="NCBIfam" id="TIGR00976">
    <property type="entry name" value="CocE_NonD"/>
    <property type="match status" value="1"/>
</dbReference>
<reference evidence="3 4" key="1">
    <citation type="submission" date="2017-08" db="EMBL/GenBank/DDBJ databases">
        <title>Infants hospitalized years apart are colonized by the same room-sourced microbial strains.</title>
        <authorList>
            <person name="Brooks B."/>
            <person name="Olm M.R."/>
            <person name="Firek B.A."/>
            <person name="Baker R."/>
            <person name="Thomas B.C."/>
            <person name="Morowitz M.J."/>
            <person name="Banfield J.F."/>
        </authorList>
    </citation>
    <scope>NUCLEOTIDE SEQUENCE [LARGE SCALE GENOMIC DNA]</scope>
    <source>
        <strain evidence="3">S2_003_000_R2_14</strain>
    </source>
</reference>
<sequence>MKRTFGIVAVIALLLVGASLWKRHELFRRAAGMPDFTTDDYSSRIEDVTMRDGVKLHTEIFLPMGGEKSPVILVRNPYEYLKPLEALTCQAMTRYGYACVLQDVRGQLESGGDWYPIINERNDGLDTLAWLVKQPFSDGNIAMRGPSYLTCVQWAMADELPPEVKTLVPSVFGTDLRKVFYERGLFRHDILTAWATLMPGRGMHHFAGSDYLAAAAHRPPLEADEKFMGGKVQWYRDTLAAQSPSDPYWETTQMQQFRSTPERVKVPMLHLAAFFDPFFMAQRDTWERLATRAQSVFVLGPWNHLGLTTGEVDFSAAPGRLDQWPIMLEWFEHTLKGKPLVTLKPNTVRTFAVNDTKWRDQPVWPDPSVPVTSFSLSGAEASKACSGGALGPKSGEETVTFTFDPANPVPTRGGASLLSFAFFRTLRITPGPLDQGELCARDDVLTFRTEPTKSEQRLAGAGKLRLTVTSTAPDTAFVARLIAEQDGKALLVRENAATLAYPTADVMTAQASTPGTPVELEIDFWPIEWVLPAGGRWRVDITSSSFPALHTHSNRATPWQTEPGFDAAEQTVHLATSKLELPLR</sequence>
<dbReference type="Proteomes" id="UP000249061">
    <property type="component" value="Unassembled WGS sequence"/>
</dbReference>
<organism evidence="3 4">
    <name type="scientific">Archangium gephyra</name>
    <dbReference type="NCBI Taxonomy" id="48"/>
    <lineage>
        <taxon>Bacteria</taxon>
        <taxon>Pseudomonadati</taxon>
        <taxon>Myxococcota</taxon>
        <taxon>Myxococcia</taxon>
        <taxon>Myxococcales</taxon>
        <taxon>Cystobacterineae</taxon>
        <taxon>Archangiaceae</taxon>
        <taxon>Archangium</taxon>
    </lineage>
</organism>
<dbReference type="InterPro" id="IPR013736">
    <property type="entry name" value="Xaa-Pro_dipept_C"/>
</dbReference>
<feature type="domain" description="Xaa-Pro dipeptidyl-peptidase C-terminal" evidence="2">
    <location>
        <begin position="328"/>
        <end position="582"/>
    </location>
</feature>
<evidence type="ECO:0000259" key="2">
    <source>
        <dbReference type="SMART" id="SM00939"/>
    </source>
</evidence>
<protein>
    <recommendedName>
        <fullName evidence="2">Xaa-Pro dipeptidyl-peptidase C-terminal domain-containing protein</fullName>
    </recommendedName>
</protein>
<evidence type="ECO:0000313" key="3">
    <source>
        <dbReference type="EMBL" id="PZR09093.1"/>
    </source>
</evidence>
<gene>
    <name evidence="3" type="ORF">DI536_22920</name>
</gene>
<evidence type="ECO:0000313" key="4">
    <source>
        <dbReference type="Proteomes" id="UP000249061"/>
    </source>
</evidence>
<accession>A0A2W5T7Y1</accession>
<dbReference type="Pfam" id="PF02129">
    <property type="entry name" value="Peptidase_S15"/>
    <property type="match status" value="1"/>
</dbReference>
<dbReference type="Gene3D" id="1.10.3020.10">
    <property type="entry name" value="alpha-amino acid ester hydrolase ( Helical cap domain)"/>
    <property type="match status" value="1"/>
</dbReference>
<dbReference type="InterPro" id="IPR008979">
    <property type="entry name" value="Galactose-bd-like_sf"/>
</dbReference>
<proteinExistence type="predicted"/>
<dbReference type="EMBL" id="QFQP01000022">
    <property type="protein sequence ID" value="PZR09093.1"/>
    <property type="molecule type" value="Genomic_DNA"/>
</dbReference>
<dbReference type="SUPFAM" id="SSF53474">
    <property type="entry name" value="alpha/beta-Hydrolases"/>
    <property type="match status" value="1"/>
</dbReference>
<dbReference type="InterPro" id="IPR005674">
    <property type="entry name" value="CocE/Ser_esterase"/>
</dbReference>
<evidence type="ECO:0000256" key="1">
    <source>
        <dbReference type="ARBA" id="ARBA00022801"/>
    </source>
</evidence>
<dbReference type="AlphaFoldDB" id="A0A2W5T7Y1"/>
<keyword evidence="1" id="KW-0378">Hydrolase</keyword>
<dbReference type="GO" id="GO:0008239">
    <property type="term" value="F:dipeptidyl-peptidase activity"/>
    <property type="evidence" value="ECO:0007669"/>
    <property type="project" value="InterPro"/>
</dbReference>
<dbReference type="Gene3D" id="3.40.50.1820">
    <property type="entry name" value="alpha/beta hydrolase"/>
    <property type="match status" value="1"/>
</dbReference>
<dbReference type="Pfam" id="PF08530">
    <property type="entry name" value="PepX_C"/>
    <property type="match status" value="1"/>
</dbReference>